<organism evidence="1 2">
    <name type="scientific">Methanolapillus africanus</name>
    <dbReference type="NCBI Taxonomy" id="3028297"/>
    <lineage>
        <taxon>Archaea</taxon>
        <taxon>Methanobacteriati</taxon>
        <taxon>Methanobacteriota</taxon>
        <taxon>Stenosarchaea group</taxon>
        <taxon>Methanomicrobia</taxon>
        <taxon>Methanosarcinales</taxon>
        <taxon>Methanosarcinaceae</taxon>
        <taxon>Methanolapillus</taxon>
    </lineage>
</organism>
<dbReference type="Proteomes" id="UP001271789">
    <property type="component" value="Unassembled WGS sequence"/>
</dbReference>
<comment type="caution">
    <text evidence="1">The sequence shown here is derived from an EMBL/GenBank/DDBJ whole genome shotgun (WGS) entry which is preliminary data.</text>
</comment>
<accession>A0AAE4MIQ5</accession>
<protein>
    <submittedName>
        <fullName evidence="1">Uncharacterized protein</fullName>
    </submittedName>
</protein>
<evidence type="ECO:0000313" key="2">
    <source>
        <dbReference type="Proteomes" id="UP001271789"/>
    </source>
</evidence>
<evidence type="ECO:0000313" key="1">
    <source>
        <dbReference type="EMBL" id="MDV0446601.1"/>
    </source>
</evidence>
<proteinExistence type="predicted"/>
<name>A0AAE4MIQ5_9EURY</name>
<dbReference type="AlphaFoldDB" id="A0AAE4MIQ5"/>
<sequence>MDLIVSFTNNYPEKLFCEKIKNGFAKKFDSIFGFKYNFENGNLIKSEKIQFLVSDELVKLLIEGLKPKDGHNTLNDYEVILDNLIFIYTKCNYDIEKLKAYLMINTEELEINLITNFQHEEDLFNIESKFAYFRKVMNLDSENPN</sequence>
<keyword evidence="2" id="KW-1185">Reference proteome</keyword>
<reference evidence="1" key="1">
    <citation type="submission" date="2023-06" db="EMBL/GenBank/DDBJ databases">
        <title>Genome sequence of Methanosarcinaceae archaeon Ag5.</title>
        <authorList>
            <person name="Protasov E."/>
            <person name="Platt K."/>
            <person name="Poehlein A."/>
            <person name="Daniel R."/>
            <person name="Brune A."/>
        </authorList>
    </citation>
    <scope>NUCLEOTIDE SEQUENCE</scope>
    <source>
        <strain evidence="1">Ag5</strain>
    </source>
</reference>
<dbReference type="EMBL" id="JAWDKD010000008">
    <property type="protein sequence ID" value="MDV0446601.1"/>
    <property type="molecule type" value="Genomic_DNA"/>
</dbReference>
<gene>
    <name evidence="1" type="ORF">MsAg5_04470</name>
</gene>